<dbReference type="EC" id="2.3.1.157" evidence="3"/>
<evidence type="ECO:0000313" key="15">
    <source>
        <dbReference type="Proteomes" id="UP001596099"/>
    </source>
</evidence>
<proteinExistence type="predicted"/>
<evidence type="ECO:0000256" key="1">
    <source>
        <dbReference type="ARBA" id="ARBA00005166"/>
    </source>
</evidence>
<dbReference type="RefSeq" id="WP_247415406.1">
    <property type="nucleotide sequence ID" value="NZ_JALLGW010000001.1"/>
</dbReference>
<dbReference type="InterPro" id="IPR050065">
    <property type="entry name" value="GlmU-like"/>
</dbReference>
<evidence type="ECO:0000313" key="14">
    <source>
        <dbReference type="EMBL" id="MFC5972272.1"/>
    </source>
</evidence>
<dbReference type="SUPFAM" id="SSF51161">
    <property type="entry name" value="Trimeric LpxA-like enzymes"/>
    <property type="match status" value="1"/>
</dbReference>
<dbReference type="PANTHER" id="PTHR43584">
    <property type="entry name" value="NUCLEOTIDYL TRANSFERASE"/>
    <property type="match status" value="1"/>
</dbReference>
<keyword evidence="15" id="KW-1185">Reference proteome</keyword>
<reference evidence="14 15" key="1">
    <citation type="journal article" date="2019" name="Int. J. Syst. Evol. Microbiol.">
        <title>The Global Catalogue of Microorganisms (GCM) 10K type strain sequencing project: providing services to taxonomists for standard genome sequencing and annotation.</title>
        <authorList>
            <consortium name="The Broad Institute Genomics Platform"/>
            <consortium name="The Broad Institute Genome Sequencing Center for Infectious Disease"/>
            <person name="Wu L."/>
            <person name="Ma J."/>
        </authorList>
    </citation>
    <scope>NUCLEOTIDE SEQUENCE [LARGE SCALE GENOMIC DNA]</scope>
    <source>
        <strain evidence="14 15">CGMCC 1.12543</strain>
    </source>
</reference>
<dbReference type="Gene3D" id="2.160.10.10">
    <property type="entry name" value="Hexapeptide repeat proteins"/>
    <property type="match status" value="1"/>
</dbReference>
<organism evidence="14 15">
    <name type="scientific">Halomarina salina</name>
    <dbReference type="NCBI Taxonomy" id="1872699"/>
    <lineage>
        <taxon>Archaea</taxon>
        <taxon>Methanobacteriati</taxon>
        <taxon>Methanobacteriota</taxon>
        <taxon>Stenosarchaea group</taxon>
        <taxon>Halobacteria</taxon>
        <taxon>Halobacteriales</taxon>
        <taxon>Natronomonadaceae</taxon>
        <taxon>Halomarina</taxon>
    </lineage>
</organism>
<dbReference type="GO" id="GO:0019134">
    <property type="term" value="F:glucosamine-1-phosphate N-acetyltransferase activity"/>
    <property type="evidence" value="ECO:0007669"/>
    <property type="project" value="UniProtKB-EC"/>
</dbReference>
<dbReference type="Pfam" id="PF00483">
    <property type="entry name" value="NTP_transferase"/>
    <property type="match status" value="1"/>
</dbReference>
<evidence type="ECO:0000256" key="4">
    <source>
        <dbReference type="ARBA" id="ARBA00012457"/>
    </source>
</evidence>
<dbReference type="Pfam" id="PF25087">
    <property type="entry name" value="GMPPB_C"/>
    <property type="match status" value="1"/>
</dbReference>
<comment type="pathway">
    <text evidence="1">Nucleotide-sugar biosynthesis; UDP-N-acetyl-alpha-D-glucosamine biosynthesis; N-acetyl-alpha-D-glucosamine 1-phosphate from alpha-D-glucosamine 6-phosphate (route II): step 2/2.</text>
</comment>
<dbReference type="InterPro" id="IPR029044">
    <property type="entry name" value="Nucleotide-diphossugar_trans"/>
</dbReference>
<evidence type="ECO:0000256" key="6">
    <source>
        <dbReference type="ARBA" id="ARBA00022679"/>
    </source>
</evidence>
<dbReference type="CDD" id="cd04181">
    <property type="entry name" value="NTP_transferase"/>
    <property type="match status" value="1"/>
</dbReference>
<dbReference type="Gene3D" id="3.90.550.10">
    <property type="entry name" value="Spore Coat Polysaccharide Biosynthesis Protein SpsA, Chain A"/>
    <property type="match status" value="1"/>
</dbReference>
<gene>
    <name evidence="14" type="ORF">ACFPYI_13100</name>
</gene>
<comment type="catalytic activity">
    <reaction evidence="11">
        <text>N-acetyl-alpha-D-glucosamine 1-phosphate + UTP + H(+) = UDP-N-acetyl-alpha-D-glucosamine + diphosphate</text>
        <dbReference type="Rhea" id="RHEA:13509"/>
        <dbReference type="ChEBI" id="CHEBI:15378"/>
        <dbReference type="ChEBI" id="CHEBI:33019"/>
        <dbReference type="ChEBI" id="CHEBI:46398"/>
        <dbReference type="ChEBI" id="CHEBI:57705"/>
        <dbReference type="ChEBI" id="CHEBI:57776"/>
        <dbReference type="EC" id="2.7.7.23"/>
    </reaction>
</comment>
<evidence type="ECO:0000256" key="5">
    <source>
        <dbReference type="ARBA" id="ARBA00013414"/>
    </source>
</evidence>
<evidence type="ECO:0000256" key="2">
    <source>
        <dbReference type="ARBA" id="ARBA00005208"/>
    </source>
</evidence>
<keyword evidence="8" id="KW-0511">Multifunctional enzyme</keyword>
<keyword evidence="7" id="KW-0548">Nucleotidyltransferase</keyword>
<dbReference type="PANTHER" id="PTHR43584:SF8">
    <property type="entry name" value="N-ACETYLMURAMATE ALPHA-1-PHOSPHATE URIDYLYLTRANSFERASE"/>
    <property type="match status" value="1"/>
</dbReference>
<dbReference type="InterPro" id="IPR056729">
    <property type="entry name" value="GMPPB_C"/>
</dbReference>
<feature type="domain" description="Mannose-1-phosphate guanyltransferase C-terminal" evidence="13">
    <location>
        <begin position="261"/>
        <end position="359"/>
    </location>
</feature>
<protein>
    <recommendedName>
        <fullName evidence="5">Bifunctional protein GlmU</fullName>
        <ecNumber evidence="3">2.3.1.157</ecNumber>
        <ecNumber evidence="4">2.7.7.23</ecNumber>
    </recommendedName>
</protein>
<dbReference type="InterPro" id="IPR018357">
    <property type="entry name" value="Hexapep_transf_CS"/>
</dbReference>
<dbReference type="GO" id="GO:0003977">
    <property type="term" value="F:UDP-N-acetylglucosamine diphosphorylase activity"/>
    <property type="evidence" value="ECO:0007669"/>
    <property type="project" value="UniProtKB-EC"/>
</dbReference>
<dbReference type="EMBL" id="JBHSQH010000001">
    <property type="protein sequence ID" value="MFC5972272.1"/>
    <property type="molecule type" value="Genomic_DNA"/>
</dbReference>
<evidence type="ECO:0000256" key="9">
    <source>
        <dbReference type="ARBA" id="ARBA00023315"/>
    </source>
</evidence>
<dbReference type="InterPro" id="IPR011004">
    <property type="entry name" value="Trimer_LpxA-like_sf"/>
</dbReference>
<dbReference type="AlphaFoldDB" id="A0ABD5RPG7"/>
<evidence type="ECO:0000256" key="11">
    <source>
        <dbReference type="ARBA" id="ARBA00048493"/>
    </source>
</evidence>
<evidence type="ECO:0000259" key="12">
    <source>
        <dbReference type="Pfam" id="PF00483"/>
    </source>
</evidence>
<evidence type="ECO:0000259" key="13">
    <source>
        <dbReference type="Pfam" id="PF25087"/>
    </source>
</evidence>
<keyword evidence="9" id="KW-0012">Acyltransferase</keyword>
<dbReference type="InterPro" id="IPR005835">
    <property type="entry name" value="NTP_transferase_dom"/>
</dbReference>
<dbReference type="PROSITE" id="PS00101">
    <property type="entry name" value="HEXAPEP_TRANSFERASES"/>
    <property type="match status" value="1"/>
</dbReference>
<evidence type="ECO:0000256" key="8">
    <source>
        <dbReference type="ARBA" id="ARBA00023268"/>
    </source>
</evidence>
<evidence type="ECO:0000256" key="10">
    <source>
        <dbReference type="ARBA" id="ARBA00048247"/>
    </source>
</evidence>
<comment type="catalytic activity">
    <reaction evidence="10">
        <text>alpha-D-glucosamine 1-phosphate + acetyl-CoA = N-acetyl-alpha-D-glucosamine 1-phosphate + CoA + H(+)</text>
        <dbReference type="Rhea" id="RHEA:13725"/>
        <dbReference type="ChEBI" id="CHEBI:15378"/>
        <dbReference type="ChEBI" id="CHEBI:57287"/>
        <dbReference type="ChEBI" id="CHEBI:57288"/>
        <dbReference type="ChEBI" id="CHEBI:57776"/>
        <dbReference type="ChEBI" id="CHEBI:58516"/>
        <dbReference type="EC" id="2.3.1.157"/>
    </reaction>
</comment>
<dbReference type="Proteomes" id="UP001596099">
    <property type="component" value="Unassembled WGS sequence"/>
</dbReference>
<name>A0ABD5RPG7_9EURY</name>
<evidence type="ECO:0000256" key="3">
    <source>
        <dbReference type="ARBA" id="ARBA00012225"/>
    </source>
</evidence>
<keyword evidence="6" id="KW-0808">Transferase</keyword>
<accession>A0ABD5RPG7</accession>
<evidence type="ECO:0000256" key="7">
    <source>
        <dbReference type="ARBA" id="ARBA00022695"/>
    </source>
</evidence>
<comment type="caution">
    <text evidence="14">The sequence shown here is derived from an EMBL/GenBank/DDBJ whole genome shotgun (WGS) entry which is preliminary data.</text>
</comment>
<comment type="pathway">
    <text evidence="2">Nucleotide-sugar biosynthesis; UDP-N-acetyl-alpha-D-glucosamine biosynthesis; UDP-N-acetyl-alpha-D-glucosamine from N-acetyl-alpha-D-glucosamine 1-phosphate: step 1/1.</text>
</comment>
<dbReference type="EC" id="2.7.7.23" evidence="4"/>
<feature type="domain" description="Nucleotidyl transferase" evidence="12">
    <location>
        <begin position="6"/>
        <end position="232"/>
    </location>
</feature>
<sequence length="395" mass="41648">MTIDTAVVLAAGEGNRLRPLTHNRPKPMLPAANRPIMEYVLDALVDAGISRLCLVVGYKRDRVQDHFGPTYRGVPIDYVVQEKQLGSGHALQQAAGTVGDSFVVVNGDRVIESKMVAAVIEAHEESPAALAVLEHGNAQRYGAVDVENGTITALVEKPDRREFRLINAGVYAFDRDIFDALARADRTDGTLPLTTAVEELVEARQVQAVRTGGLWVDATYPWDLLEVAREVLRHGLVEAPERDPDVWVADSARVHPDATLQGPVVVGPDSEIAAGAVVGPNVSLGRNATVGANATLEGSVLDTDTRVGAGSVLIDCVSGHDVHLGPSTIAPGGPADVQVGDAVHRGERLGAVFGDRVRAEGGVNCAPGTLVGTNGHLRTGVVVSGQVRADSEVIR</sequence>
<dbReference type="SUPFAM" id="SSF53448">
    <property type="entry name" value="Nucleotide-diphospho-sugar transferases"/>
    <property type="match status" value="1"/>
</dbReference>